<keyword evidence="1" id="KW-0540">Nuclease</keyword>
<proteinExistence type="predicted"/>
<gene>
    <name evidence="1" type="primary">nucS</name>
    <name evidence="1" type="ORF">PDBAIGND_00021</name>
</gene>
<protein>
    <submittedName>
        <fullName evidence="1">Endonuclease NucS</fullName>
        <ecNumber evidence="1">3.1.-.-</ecNumber>
    </submittedName>
</protein>
<evidence type="ECO:0000313" key="1">
    <source>
        <dbReference type="EMBL" id="QNO54715.1"/>
    </source>
</evidence>
<name>A0A7G9Z381_9EURY</name>
<dbReference type="EMBL" id="MT631590">
    <property type="protein sequence ID" value="QNO54715.1"/>
    <property type="molecule type" value="Genomic_DNA"/>
</dbReference>
<dbReference type="EC" id="3.1.-.-" evidence="1"/>
<organism evidence="1">
    <name type="scientific">Candidatus Methanophaga sp. ANME-1 ERB7</name>
    <dbReference type="NCBI Taxonomy" id="2759913"/>
    <lineage>
        <taxon>Archaea</taxon>
        <taxon>Methanobacteriati</taxon>
        <taxon>Methanobacteriota</taxon>
        <taxon>Stenosarchaea group</taxon>
        <taxon>Methanomicrobia</taxon>
        <taxon>Candidatus Methanophagales</taxon>
        <taxon>Candidatus Methanophagaceae</taxon>
        <taxon>Candidatus Methanophaga</taxon>
    </lineage>
</organism>
<keyword evidence="1" id="KW-0255">Endonuclease</keyword>
<dbReference type="GO" id="GO:0016787">
    <property type="term" value="F:hydrolase activity"/>
    <property type="evidence" value="ECO:0007669"/>
    <property type="project" value="UniProtKB-KW"/>
</dbReference>
<reference evidence="1" key="1">
    <citation type="submission" date="2020-06" db="EMBL/GenBank/DDBJ databases">
        <title>Unique genomic features of the anaerobic methanotrophic archaea.</title>
        <authorList>
            <person name="Chadwick G.L."/>
            <person name="Skennerton C.T."/>
            <person name="Laso-Perez R."/>
            <person name="Leu A.O."/>
            <person name="Speth D.R."/>
            <person name="Yu H."/>
            <person name="Morgan-Lang C."/>
            <person name="Hatzenpichler R."/>
            <person name="Goudeau D."/>
            <person name="Malmstrom R."/>
            <person name="Brazelton W.J."/>
            <person name="Woyke T."/>
            <person name="Hallam S.J."/>
            <person name="Tyson G.W."/>
            <person name="Wegener G."/>
            <person name="Boetius A."/>
            <person name="Orphan V."/>
        </authorList>
    </citation>
    <scope>NUCLEOTIDE SEQUENCE</scope>
</reference>
<dbReference type="GO" id="GO:0003676">
    <property type="term" value="F:nucleic acid binding"/>
    <property type="evidence" value="ECO:0007669"/>
    <property type="project" value="InterPro"/>
</dbReference>
<dbReference type="Gene3D" id="3.40.1350.10">
    <property type="match status" value="1"/>
</dbReference>
<dbReference type="InterPro" id="IPR011856">
    <property type="entry name" value="tRNA_endonuc-like_dom_sf"/>
</dbReference>
<dbReference type="GO" id="GO:0004519">
    <property type="term" value="F:endonuclease activity"/>
    <property type="evidence" value="ECO:0007669"/>
    <property type="project" value="UniProtKB-KW"/>
</dbReference>
<keyword evidence="1" id="KW-0378">Hydrolase</keyword>
<sequence length="342" mass="39410">MPQDVKVWEIINRDTLKEISKSKLDIEERLEDWLEKDISIISNDLLVIGRQVETGFGGIVDLLCIEYNGDILIVELKRDKTPREITAQVLDYASWIEDLSNEKITEIANEYLGDKGPLEEVFKRKFGTEIPEILNEHHKMLVVASEIDSSSERIIKYLSDSYGVGINAITFQYFKNEEGREFLARVFLIEPSEAEYRIQTKSTSKRKPPLSYEELQEMAEKNSVGDIYRRIVAGLSRCFDQSVTTMSSIAFIGIMGEKKSRNTIFSILPKESDSEKGVRFTLYTDRFAEYFGVEKKITIDVLPSYEKKAVYEEWAGEFGGGFFKEESQVEKFLAKLTEFKQR</sequence>
<accession>A0A7G9Z381</accession>
<dbReference type="AlphaFoldDB" id="A0A7G9Z381"/>